<keyword evidence="1" id="KW-1133">Transmembrane helix</keyword>
<evidence type="ECO:0000256" key="1">
    <source>
        <dbReference type="SAM" id="Phobius"/>
    </source>
</evidence>
<organism evidence="2 3">
    <name type="scientific">Tritrichomonas musculus</name>
    <dbReference type="NCBI Taxonomy" id="1915356"/>
    <lineage>
        <taxon>Eukaryota</taxon>
        <taxon>Metamonada</taxon>
        <taxon>Parabasalia</taxon>
        <taxon>Tritrichomonadida</taxon>
        <taxon>Tritrichomonadidae</taxon>
        <taxon>Tritrichomonas</taxon>
    </lineage>
</organism>
<reference evidence="2 3" key="1">
    <citation type="submission" date="2024-04" db="EMBL/GenBank/DDBJ databases">
        <title>Tritrichomonas musculus Genome.</title>
        <authorList>
            <person name="Alves-Ferreira E."/>
            <person name="Grigg M."/>
            <person name="Lorenzi H."/>
            <person name="Galac M."/>
        </authorList>
    </citation>
    <scope>NUCLEOTIDE SEQUENCE [LARGE SCALE GENOMIC DNA]</scope>
    <source>
        <strain evidence="2 3">EAF2021</strain>
    </source>
</reference>
<evidence type="ECO:0000313" key="2">
    <source>
        <dbReference type="EMBL" id="KAK8853814.1"/>
    </source>
</evidence>
<dbReference type="EMBL" id="JAPFFF010000021">
    <property type="protein sequence ID" value="KAK8853814.1"/>
    <property type="molecule type" value="Genomic_DNA"/>
</dbReference>
<keyword evidence="1" id="KW-0472">Membrane</keyword>
<name>A0ABR2HX21_9EUKA</name>
<protein>
    <submittedName>
        <fullName evidence="2">Uncharacterized protein</fullName>
    </submittedName>
</protein>
<gene>
    <name evidence="2" type="ORF">M9Y10_016357</name>
</gene>
<comment type="caution">
    <text evidence="2">The sequence shown here is derived from an EMBL/GenBank/DDBJ whole genome shotgun (WGS) entry which is preliminary data.</text>
</comment>
<feature type="transmembrane region" description="Helical" evidence="1">
    <location>
        <begin position="55"/>
        <end position="77"/>
    </location>
</feature>
<accession>A0ABR2HX21</accession>
<keyword evidence="3" id="KW-1185">Reference proteome</keyword>
<sequence length="91" mass="10374">MNLHIKSCKFSSGEESAINRRSSGLLLESLEINGNEFKSIEKVDEKKYPKYDIKIVYLVVGVACIATISAFFIHFTMKKQEQTENNKSIEL</sequence>
<evidence type="ECO:0000313" key="3">
    <source>
        <dbReference type="Proteomes" id="UP001470230"/>
    </source>
</evidence>
<dbReference type="Proteomes" id="UP001470230">
    <property type="component" value="Unassembled WGS sequence"/>
</dbReference>
<keyword evidence="1" id="KW-0812">Transmembrane</keyword>
<proteinExistence type="predicted"/>